<feature type="compositionally biased region" description="Low complexity" evidence="8">
    <location>
        <begin position="309"/>
        <end position="336"/>
    </location>
</feature>
<dbReference type="GO" id="GO:0033281">
    <property type="term" value="C:TAT protein transport complex"/>
    <property type="evidence" value="ECO:0007669"/>
    <property type="project" value="UniProtKB-UniRule"/>
</dbReference>
<comment type="subcellular location">
    <subcellularLocation>
        <location evidence="7">Cell membrane</location>
        <topology evidence="7">Multi-pass membrane protein</topology>
    </subcellularLocation>
    <subcellularLocation>
        <location evidence="1">Membrane</location>
        <topology evidence="1">Multi-pass membrane protein</topology>
    </subcellularLocation>
</comment>
<feature type="region of interest" description="Disordered" evidence="8">
    <location>
        <begin position="254"/>
        <end position="379"/>
    </location>
</feature>
<keyword evidence="10" id="KW-1185">Reference proteome</keyword>
<evidence type="ECO:0000256" key="7">
    <source>
        <dbReference type="HAMAP-Rule" id="MF_00902"/>
    </source>
</evidence>
<dbReference type="PANTHER" id="PTHR30371:SF0">
    <property type="entry name" value="SEC-INDEPENDENT PROTEIN TRANSLOCASE PROTEIN TATC, CHLOROPLASTIC-RELATED"/>
    <property type="match status" value="1"/>
</dbReference>
<sequence>MTLVEHLQELRRRLFFAVLFIGIGTIVGFYWYAQAPFGWPSLGDFLRGPYCDLPANLRASFTNDNECRLLATKPFEMFMLRLKVGALAGLVISSPFWLYQVWAFVVPGLHKNERRWTYIFVFFAVLLFLTGAFLSYFVMSQGLEFLLSVGDEFQTTALSGGDYYNYFLAMLVIFGISFEVPLVIVMLNILGILEYTAIQGKRRLIIVIVMIFAAVLTPGGEPIAMVTMGTAVCLLVEIAFQFCRINDKRRNRERPEWMDLDDEQASGPISASGPIGSAGLEAPQPVDAPAPVAPSSSGYSRAQVRREQGLPPQSPQQMQQPPVPARQASTQRRPQPGMMPPAPQQQAPNQQAPHQQTPQGRQTPDGGASAGPSIFDDVL</sequence>
<reference evidence="9 10" key="1">
    <citation type="submission" date="2019-06" db="EMBL/GenBank/DDBJ databases">
        <title>Draft genome of C. phoceense Strain 272.</title>
        <authorList>
            <person name="Pacheco L.G.C."/>
            <person name="Barberis C.M."/>
            <person name="Almuzara M.N."/>
            <person name="Traglia G.M."/>
            <person name="Santos C.S."/>
            <person name="Rocha D.J.P.G."/>
            <person name="Aguiar E.R.G.R."/>
            <person name="Vay C.A."/>
        </authorList>
    </citation>
    <scope>NUCLEOTIDE SEQUENCE [LARGE SCALE GENOMIC DNA]</scope>
    <source>
        <strain evidence="9 10">272</strain>
    </source>
</reference>
<keyword evidence="7" id="KW-1003">Cell membrane</keyword>
<feature type="transmembrane region" description="Helical" evidence="7">
    <location>
        <begin position="84"/>
        <end position="106"/>
    </location>
</feature>
<comment type="similarity">
    <text evidence="7">Belongs to the TatC family.</text>
</comment>
<accession>A0A540R622</accession>
<dbReference type="InterPro" id="IPR002033">
    <property type="entry name" value="TatC"/>
</dbReference>
<feature type="transmembrane region" description="Helical" evidence="7">
    <location>
        <begin position="118"/>
        <end position="139"/>
    </location>
</feature>
<feature type="transmembrane region" description="Helical" evidence="7">
    <location>
        <begin position="14"/>
        <end position="33"/>
    </location>
</feature>
<comment type="caution">
    <text evidence="9">The sequence shown here is derived from an EMBL/GenBank/DDBJ whole genome shotgun (WGS) entry which is preliminary data.</text>
</comment>
<dbReference type="Pfam" id="PF00902">
    <property type="entry name" value="TatC"/>
    <property type="match status" value="1"/>
</dbReference>
<evidence type="ECO:0000256" key="8">
    <source>
        <dbReference type="SAM" id="MobiDB-lite"/>
    </source>
</evidence>
<comment type="function">
    <text evidence="7">Part of the twin-arginine translocation (Tat) system that transports large folded proteins containing a characteristic twin-arginine motif in their signal peptide across membranes. Together with TatB, TatC is part of a receptor directly interacting with Tat signal peptides.</text>
</comment>
<evidence type="ECO:0000256" key="6">
    <source>
        <dbReference type="ARBA" id="ARBA00023136"/>
    </source>
</evidence>
<keyword evidence="6 7" id="KW-0472">Membrane</keyword>
<dbReference type="Proteomes" id="UP000318080">
    <property type="component" value="Unassembled WGS sequence"/>
</dbReference>
<keyword evidence="7" id="KW-0813">Transport</keyword>
<feature type="transmembrane region" description="Helical" evidence="7">
    <location>
        <begin position="204"/>
        <end position="220"/>
    </location>
</feature>
<comment type="subunit">
    <text evidence="7">The Tat system comprises two distinct complexes: a TatABC complex, containing multiple copies of TatA, TatB and TatC subunits, and a separate TatA complex, containing only TatA subunits. Substrates initially bind to the TatABC complex, which probably triggers association of the separate TatA complex to form the active translocon.</text>
</comment>
<dbReference type="PANTHER" id="PTHR30371">
    <property type="entry name" value="SEC-INDEPENDENT PROTEIN TRANSLOCASE PROTEIN TATC"/>
    <property type="match status" value="1"/>
</dbReference>
<evidence type="ECO:0000313" key="10">
    <source>
        <dbReference type="Proteomes" id="UP000318080"/>
    </source>
</evidence>
<organism evidence="9 10">
    <name type="scientific">Corynebacterium phoceense</name>
    <dbReference type="NCBI Taxonomy" id="1686286"/>
    <lineage>
        <taxon>Bacteria</taxon>
        <taxon>Bacillati</taxon>
        <taxon>Actinomycetota</taxon>
        <taxon>Actinomycetes</taxon>
        <taxon>Mycobacteriales</taxon>
        <taxon>Corynebacteriaceae</taxon>
        <taxon>Corynebacterium</taxon>
    </lineage>
</organism>
<keyword evidence="5 7" id="KW-0811">Translocation</keyword>
<evidence type="ECO:0000256" key="1">
    <source>
        <dbReference type="ARBA" id="ARBA00004141"/>
    </source>
</evidence>
<keyword evidence="2 7" id="KW-0812">Transmembrane</keyword>
<evidence type="ECO:0000256" key="2">
    <source>
        <dbReference type="ARBA" id="ARBA00022692"/>
    </source>
</evidence>
<keyword evidence="3 7" id="KW-0653">Protein transport</keyword>
<dbReference type="RefSeq" id="WP_141629078.1">
    <property type="nucleotide sequence ID" value="NZ_VHIR01000012.1"/>
</dbReference>
<name>A0A540R622_9CORY</name>
<dbReference type="EMBL" id="VHIR01000012">
    <property type="protein sequence ID" value="TQE43156.1"/>
    <property type="molecule type" value="Genomic_DNA"/>
</dbReference>
<dbReference type="GO" id="GO:0043953">
    <property type="term" value="P:protein transport by the Tat complex"/>
    <property type="evidence" value="ECO:0007669"/>
    <property type="project" value="UniProtKB-UniRule"/>
</dbReference>
<dbReference type="GO" id="GO:0009977">
    <property type="term" value="F:proton motive force dependent protein transmembrane transporter activity"/>
    <property type="evidence" value="ECO:0007669"/>
    <property type="project" value="TreeGrafter"/>
</dbReference>
<evidence type="ECO:0000313" key="9">
    <source>
        <dbReference type="EMBL" id="TQE43156.1"/>
    </source>
</evidence>
<comment type="caution">
    <text evidence="7">Lacks conserved residue(s) required for the propagation of feature annotation.</text>
</comment>
<feature type="compositionally biased region" description="Low complexity" evidence="8">
    <location>
        <begin position="344"/>
        <end position="362"/>
    </location>
</feature>
<feature type="compositionally biased region" description="Low complexity" evidence="8">
    <location>
        <begin position="265"/>
        <end position="285"/>
    </location>
</feature>
<dbReference type="NCBIfam" id="TIGR00945">
    <property type="entry name" value="tatC"/>
    <property type="match status" value="1"/>
</dbReference>
<keyword evidence="4 7" id="KW-1133">Transmembrane helix</keyword>
<feature type="transmembrane region" description="Helical" evidence="7">
    <location>
        <begin position="166"/>
        <end position="192"/>
    </location>
</feature>
<dbReference type="PRINTS" id="PR01840">
    <property type="entry name" value="TATCFAMILY"/>
</dbReference>
<evidence type="ECO:0000256" key="5">
    <source>
        <dbReference type="ARBA" id="ARBA00023010"/>
    </source>
</evidence>
<gene>
    <name evidence="7 9" type="primary">tatC</name>
    <name evidence="9" type="ORF">EJK80_08885</name>
</gene>
<dbReference type="AlphaFoldDB" id="A0A540R622"/>
<proteinExistence type="inferred from homology"/>
<dbReference type="HAMAP" id="MF_00902">
    <property type="entry name" value="TatC"/>
    <property type="match status" value="1"/>
</dbReference>
<dbReference type="STRING" id="1686286.GCA_900092335_01790"/>
<evidence type="ECO:0000256" key="4">
    <source>
        <dbReference type="ARBA" id="ARBA00022989"/>
    </source>
</evidence>
<dbReference type="GO" id="GO:0065002">
    <property type="term" value="P:intracellular protein transmembrane transport"/>
    <property type="evidence" value="ECO:0007669"/>
    <property type="project" value="TreeGrafter"/>
</dbReference>
<evidence type="ECO:0000256" key="3">
    <source>
        <dbReference type="ARBA" id="ARBA00022927"/>
    </source>
</evidence>
<protein>
    <recommendedName>
        <fullName evidence="7">Sec-independent protein translocase protein TatC</fullName>
    </recommendedName>
</protein>